<gene>
    <name evidence="3" type="ORF">RSA3_12360</name>
</gene>
<proteinExistence type="predicted"/>
<evidence type="ECO:0008006" key="5">
    <source>
        <dbReference type="Google" id="ProtNLM"/>
    </source>
</evidence>
<feature type="signal peptide" evidence="2">
    <location>
        <begin position="1"/>
        <end position="22"/>
    </location>
</feature>
<organism evidence="3 4">
    <name type="scientific">Microbacterium testaceum</name>
    <name type="common">Aureobacterium testaceum</name>
    <name type="synonym">Brevibacterium testaceum</name>
    <dbReference type="NCBI Taxonomy" id="2033"/>
    <lineage>
        <taxon>Bacteria</taxon>
        <taxon>Bacillati</taxon>
        <taxon>Actinomycetota</taxon>
        <taxon>Actinomycetes</taxon>
        <taxon>Micrococcales</taxon>
        <taxon>Microbacteriaceae</taxon>
        <taxon>Microbacterium</taxon>
    </lineage>
</organism>
<evidence type="ECO:0000313" key="4">
    <source>
        <dbReference type="Proteomes" id="UP000072189"/>
    </source>
</evidence>
<feature type="transmembrane region" description="Helical" evidence="1">
    <location>
        <begin position="503"/>
        <end position="523"/>
    </location>
</feature>
<feature type="chain" id="PRO_5007544963" description="DUF5129 domain-containing protein" evidence="2">
    <location>
        <begin position="23"/>
        <end position="890"/>
    </location>
</feature>
<keyword evidence="1" id="KW-0812">Transmembrane</keyword>
<evidence type="ECO:0000256" key="1">
    <source>
        <dbReference type="SAM" id="Phobius"/>
    </source>
</evidence>
<dbReference type="AlphaFoldDB" id="A0A147F5N7"/>
<evidence type="ECO:0000256" key="2">
    <source>
        <dbReference type="SAM" id="SignalP"/>
    </source>
</evidence>
<protein>
    <recommendedName>
        <fullName evidence="5">DUF5129 domain-containing protein</fullName>
    </recommendedName>
</protein>
<keyword evidence="1" id="KW-0472">Membrane</keyword>
<reference evidence="3 4" key="1">
    <citation type="journal article" date="2016" name="Front. Microbiol.">
        <title>Genomic Resource of Rice Seed Associated Bacteria.</title>
        <authorList>
            <person name="Midha S."/>
            <person name="Bansal K."/>
            <person name="Sharma S."/>
            <person name="Kumar N."/>
            <person name="Patil P.P."/>
            <person name="Chaudhry V."/>
            <person name="Patil P.B."/>
        </authorList>
    </citation>
    <scope>NUCLEOTIDE SEQUENCE [LARGE SCALE GENOMIC DNA]</scope>
    <source>
        <strain evidence="3 4">RSA3</strain>
    </source>
</reference>
<feature type="transmembrane region" description="Helical" evidence="1">
    <location>
        <begin position="167"/>
        <end position="192"/>
    </location>
</feature>
<keyword evidence="2" id="KW-0732">Signal</keyword>
<keyword evidence="1" id="KW-1133">Transmembrane helix</keyword>
<dbReference type="EMBL" id="LDRV01000081">
    <property type="protein sequence ID" value="KTS09775.1"/>
    <property type="molecule type" value="Genomic_DNA"/>
</dbReference>
<dbReference type="PATRIC" id="fig|2033.7.peg.3278"/>
<comment type="caution">
    <text evidence="3">The sequence shown here is derived from an EMBL/GenBank/DDBJ whole genome shotgun (WGS) entry which is preliminary data.</text>
</comment>
<sequence length="890" mass="97218">MVPVVAVALAALSAGLAQVAQAHILAQPDKPITFLVEGDLPYGITQETVDAAARGRALSYEPFTVLVVERELTWDEYENGELPRGADVMVSVGIDPDDPDLVLPDVSRASVAKRLEGDDWNPNYSAAVDIREAFLNNLTQGQGPGAVVGAALTAASRAFDGGPRSPVLWVSLAALPLLVGLFMMVLWARYLARERNRRRTFSRARLELARVVLELDILEAHVDIAGAELDRGADARARNVAKDVKEKLRKDWAAIRKESLKLAHEEQVLTRELLDPWTRVHERGAPETPLDLAEFARRTAALRRRADALVVASSLRVGHAAGGTILGRIALTSTLAVDDVLARPELLSEKEIESLGRQRRDLLALVREADTTFGDDNGPEVVVRHIDLMTRWREAERRLSVTLARIENRLEKKIPRGTTSQIAAGALDRRLEDRARIATGGAAETLDELRSSLDLTPRKGLPPAHHAERILLIADALDAARSGTTPPRRSGSGIRVDKLAPDFTPLTIAGIPLVAALIAGFVATSAMERSDATYGRELTGDVPLASLEVVGDPTLLPTYNNPEDAEREDPNIETLSLDFVRDAMERTAQRSDDDALLPERIDLVVPLLPIDDYVTVRSNPEVEGGVKLDYFEVLEAYARIKTEVEAAVPGTLDPATGDVRAGHAILPFWIRDDGSYGVGLPLTGTLSTGTESRLGAYDFLATEPRFTNEPGEDWANPAGWVVASEMIKLGRQLEYNDLRVSSLSPATLFWVVALATWTGVQTLAMIVWSLAQLLLRGAGSRRTRAQLRELRAKLNALAMGLDLSRLDAVAVLGTADGHRGRAAEADQQLYETVLFTAWREVQALEALPRREQRGPEWRQRVERMSAVIDALAVREAGVAERALVLVRSYS</sequence>
<evidence type="ECO:0000313" key="3">
    <source>
        <dbReference type="EMBL" id="KTS09775.1"/>
    </source>
</evidence>
<accession>A0A147F5N7</accession>
<dbReference type="Proteomes" id="UP000072189">
    <property type="component" value="Unassembled WGS sequence"/>
</dbReference>
<name>A0A147F5N7_MICTE</name>